<dbReference type="InterPro" id="IPR045079">
    <property type="entry name" value="Oxoprolinase-like"/>
</dbReference>
<feature type="domain" description="Hydantoinase/oxoprolinase N-terminal" evidence="4">
    <location>
        <begin position="11"/>
        <end position="224"/>
    </location>
</feature>
<dbReference type="STRING" id="60169.A0A1V6P4G6"/>
<dbReference type="Pfam" id="PF05378">
    <property type="entry name" value="Hydant_A_N"/>
    <property type="match status" value="1"/>
</dbReference>
<comment type="similarity">
    <text evidence="1">Belongs to the oxoprolinase family.</text>
</comment>
<sequence length="1297" mass="140397">MPEGTNKKPLRISIDRGGTFTDCICKVINGDDILVKILSVDPKNYADAPTEAIRRVLEIHYKTSIPRGSELDLKDVEWIRMGTTVATNALLERKGERTALLVTEGFKDILYIGNQSRPYMFDLSIRRSKPLYSDVFEVKERVTVGACSDSNLRTVKLQSPEPIESIVGTSGEVVEVLQPIDLASTRVYLQDIYKKGFRSLAVCLMHSYIFPTHELQIRQLALEIGFKYISLSHETSPRPKLVPRGNSTVVDAYLTPNIEQYLQQFSKNFPNIDKSGTRLEFMQSDGGLVPSSSLSGLHSILSGPAGGVIGFSQTCFDAEEQTPVIGFDMGGTSTDVSRYDGELDHIFETTTAGIAIQAPQLNVNTIAAGGGSILAWKDGLMSVGPESATSNPGPACYRKGGPLTVTDANLALGRLLPEEFPSVFGVNEDEPLDREVVLAKFKDLTQTINQETGKTLTWAEVADGFLQVANSAMCGPIRSLTEAKGHDVAKHHLASFGGAGGQHACAIAEALGIKRVLIHKYSSILSAYGIGLADLVHEEERVCAKAFNDSTSKTIYSDMDVLADTARGNESMKPFNIVQTRRFLNMRYDGSETSIMVSLDSSDDPREEFIKAHHQQFGFTPTNRAVYVDTIRVRAIGCSVFSGSADKSLDSDPKLMSGSVAPVPKSWESTYFSPMGWVNTPVYHFDNLSDGCQISGPAIVIDKTQTILVSPHSKATLTQDVLVLDVSSSGPKMTSADIIDPVQLSIFRHRFMGVAEQMGRVLQNVSISANIKERLDFTCAIFTPEGDLVANAPHVPAMIGSMAFAVRSQIAEWQGKLQDGDVLLSNTPAFGGVHLPDLTVITPVFDSDGKEIIFWAASRGHHADVGGILPGSMPPLSKLLSEEGAVFDSYLLVRAGNFDEEELHRMLCVEPARFPGSSGSRCFQDNVTDLKAQVAANHCGIRLVRQLIEEYSMDVVQMYMRAIQDSAELAVRNLLKRLAHDHNGEVISAVDYMDDGTPIMLKVTIDSSDGSAIFDFTGTGPEVYGNWNAPIAICNSAVIFALRCMVNSDIPLNQGCIKPVQLIIPDRSLLRPSFEAAVCAGNVLTSQRIVDVIFKSFKICAASQGCMNNFTFGNDGENGFGYYETIAGGSGGGPGWAGTSGVHTNMTNTRITDPESLERRYPVVLRRFSLRYGSGGAGMYPGGEGVIRDVELRLPMSVSILSERRSFAPYGMAGGADGKRGKNTWITKAGRHISVGGKNSIRVQPGDRFVIETPGGGGYGVLGEPKNSSVDQSTVMPSFIPIANGSVAANRSLAEEV</sequence>
<proteinExistence type="inferred from homology"/>
<comment type="caution">
    <text evidence="5">The sequence shown here is derived from an EMBL/GenBank/DDBJ whole genome shotgun (WGS) entry which is preliminary data.</text>
</comment>
<feature type="domain" description="Hydantoinase B/oxoprolinase" evidence="3">
    <location>
        <begin position="740"/>
        <end position="1260"/>
    </location>
</feature>
<evidence type="ECO:0000256" key="1">
    <source>
        <dbReference type="ARBA" id="ARBA00010403"/>
    </source>
</evidence>
<keyword evidence="6" id="KW-1185">Reference proteome</keyword>
<dbReference type="InterPro" id="IPR003692">
    <property type="entry name" value="Hydantoinase_B"/>
</dbReference>
<organism evidence="5 6">
    <name type="scientific">Penicillium polonicum</name>
    <dbReference type="NCBI Taxonomy" id="60169"/>
    <lineage>
        <taxon>Eukaryota</taxon>
        <taxon>Fungi</taxon>
        <taxon>Dikarya</taxon>
        <taxon>Ascomycota</taxon>
        <taxon>Pezizomycotina</taxon>
        <taxon>Eurotiomycetes</taxon>
        <taxon>Eurotiomycetidae</taxon>
        <taxon>Eurotiales</taxon>
        <taxon>Aspergillaceae</taxon>
        <taxon>Penicillium</taxon>
    </lineage>
</organism>
<evidence type="ECO:0000259" key="4">
    <source>
        <dbReference type="Pfam" id="PF05378"/>
    </source>
</evidence>
<dbReference type="GO" id="GO:0006749">
    <property type="term" value="P:glutathione metabolic process"/>
    <property type="evidence" value="ECO:0007669"/>
    <property type="project" value="TreeGrafter"/>
</dbReference>
<dbReference type="PANTHER" id="PTHR11365">
    <property type="entry name" value="5-OXOPROLINASE RELATED"/>
    <property type="match status" value="1"/>
</dbReference>
<evidence type="ECO:0000313" key="5">
    <source>
        <dbReference type="EMBL" id="OQD71861.1"/>
    </source>
</evidence>
<dbReference type="InterPro" id="IPR002821">
    <property type="entry name" value="Hydantoinase_A"/>
</dbReference>
<dbReference type="EMBL" id="MDYM01000001">
    <property type="protein sequence ID" value="OQD71861.1"/>
    <property type="molecule type" value="Genomic_DNA"/>
</dbReference>
<reference evidence="6" key="1">
    <citation type="journal article" date="2017" name="Nat. Microbiol.">
        <title>Global analysis of biosynthetic gene clusters reveals vast potential of secondary metabolite production in Penicillium species.</title>
        <authorList>
            <person name="Nielsen J.C."/>
            <person name="Grijseels S."/>
            <person name="Prigent S."/>
            <person name="Ji B."/>
            <person name="Dainat J."/>
            <person name="Nielsen K.F."/>
            <person name="Frisvad J.C."/>
            <person name="Workman M."/>
            <person name="Nielsen J."/>
        </authorList>
    </citation>
    <scope>NUCLEOTIDE SEQUENCE [LARGE SCALE GENOMIC DNA]</scope>
    <source>
        <strain evidence="6">IBT 4502</strain>
    </source>
</reference>
<feature type="domain" description="Hydantoinase A/oxoprolinase" evidence="2">
    <location>
        <begin position="244"/>
        <end position="538"/>
    </location>
</feature>
<name>A0A1V6P4G6_PENPO</name>
<gene>
    <name evidence="5" type="ORF">PENPOL_c001G05119</name>
</gene>
<dbReference type="OrthoDB" id="3643at2759"/>
<protein>
    <recommendedName>
        <fullName evidence="7">Hydantoinase B/oxoprolinase domain-containing protein</fullName>
    </recommendedName>
</protein>
<dbReference type="GO" id="GO:0005829">
    <property type="term" value="C:cytosol"/>
    <property type="evidence" value="ECO:0007669"/>
    <property type="project" value="TreeGrafter"/>
</dbReference>
<accession>A0A1V6P4G6</accession>
<evidence type="ECO:0008006" key="7">
    <source>
        <dbReference type="Google" id="ProtNLM"/>
    </source>
</evidence>
<evidence type="ECO:0000259" key="3">
    <source>
        <dbReference type="Pfam" id="PF02538"/>
    </source>
</evidence>
<evidence type="ECO:0000259" key="2">
    <source>
        <dbReference type="Pfam" id="PF01968"/>
    </source>
</evidence>
<dbReference type="GO" id="GO:0017168">
    <property type="term" value="F:5-oxoprolinase (ATP-hydrolyzing) activity"/>
    <property type="evidence" value="ECO:0007669"/>
    <property type="project" value="TreeGrafter"/>
</dbReference>
<dbReference type="Proteomes" id="UP000191408">
    <property type="component" value="Unassembled WGS sequence"/>
</dbReference>
<dbReference type="InterPro" id="IPR008040">
    <property type="entry name" value="Hydant_A_N"/>
</dbReference>
<dbReference type="Pfam" id="PF01968">
    <property type="entry name" value="Hydantoinase_A"/>
    <property type="match status" value="1"/>
</dbReference>
<dbReference type="Pfam" id="PF02538">
    <property type="entry name" value="Hydantoinase_B"/>
    <property type="match status" value="1"/>
</dbReference>
<evidence type="ECO:0000313" key="6">
    <source>
        <dbReference type="Proteomes" id="UP000191408"/>
    </source>
</evidence>
<dbReference type="PANTHER" id="PTHR11365:SF2">
    <property type="entry name" value="5-OXOPROLINASE"/>
    <property type="match status" value="1"/>
</dbReference>